<sequence length="249" mass="28192">MIWLSFIFAVGFVGIHLFSKRLKLLKVLPRSRFLSIAGGISVAYVFMHLLPELGVFQKELQGKLENGGLQFLENHIYLIAMAGLVIFYALEHSVKTSKRKNKQSGNPQATSGIFWVHIISFALYNGVISYLLVREEYEDVLGMLLFFIAMGVHFMTNDKGLRATHQEEYDRYGRWLLAFSILIGWGIGAFADVHEWIISVLTAFLAGGVILNVLKEELPEERESSLLAFCLGLTSYSILLLLLRNKNLF</sequence>
<dbReference type="Proteomes" id="UP000004725">
    <property type="component" value="Unassembled WGS sequence"/>
</dbReference>
<reference evidence="2 3" key="1">
    <citation type="journal article" date="2012" name="J. Bacteriol.">
        <title>Genome Sequence of the Antarctic Psychrophile Bacterium Planococcus antarcticus DSM 14505.</title>
        <authorList>
            <person name="Margolles A."/>
            <person name="Gueimonde M."/>
            <person name="Sanchez B."/>
        </authorList>
    </citation>
    <scope>NUCLEOTIDE SEQUENCE [LARGE SCALE GENOMIC DNA]</scope>
    <source>
        <strain evidence="2 3">DSM 14505</strain>
    </source>
</reference>
<proteinExistence type="predicted"/>
<feature type="transmembrane region" description="Helical" evidence="1">
    <location>
        <begin position="172"/>
        <end position="190"/>
    </location>
</feature>
<evidence type="ECO:0008006" key="4">
    <source>
        <dbReference type="Google" id="ProtNLM"/>
    </source>
</evidence>
<keyword evidence="1" id="KW-1133">Transmembrane helix</keyword>
<evidence type="ECO:0000256" key="1">
    <source>
        <dbReference type="SAM" id="Phobius"/>
    </source>
</evidence>
<comment type="caution">
    <text evidence="2">The sequence shown here is derived from an EMBL/GenBank/DDBJ whole genome shotgun (WGS) entry which is preliminary data.</text>
</comment>
<feature type="transmembrane region" description="Helical" evidence="1">
    <location>
        <begin position="139"/>
        <end position="156"/>
    </location>
</feature>
<organism evidence="2 3">
    <name type="scientific">Planococcus antarcticus DSM 14505</name>
    <dbReference type="NCBI Taxonomy" id="1185653"/>
    <lineage>
        <taxon>Bacteria</taxon>
        <taxon>Bacillati</taxon>
        <taxon>Bacillota</taxon>
        <taxon>Bacilli</taxon>
        <taxon>Bacillales</taxon>
        <taxon>Caryophanaceae</taxon>
        <taxon>Planococcus</taxon>
    </lineage>
</organism>
<feature type="transmembrane region" description="Helical" evidence="1">
    <location>
        <begin position="6"/>
        <end position="22"/>
    </location>
</feature>
<dbReference type="AlphaFoldDB" id="A0AA87IN63"/>
<protein>
    <recommendedName>
        <fullName evidence="4">ZIP Zinc transporter</fullName>
    </recommendedName>
</protein>
<name>A0AA87IN63_9BACL</name>
<accession>A0AA87IN63</accession>
<evidence type="ECO:0000313" key="2">
    <source>
        <dbReference type="EMBL" id="EIM06563.1"/>
    </source>
</evidence>
<dbReference type="EMBL" id="AJYB01000028">
    <property type="protein sequence ID" value="EIM06563.1"/>
    <property type="molecule type" value="Genomic_DNA"/>
</dbReference>
<gene>
    <name evidence="2" type="ORF">A1A1_10446</name>
</gene>
<feature type="transmembrane region" description="Helical" evidence="1">
    <location>
        <begin position="111"/>
        <end position="133"/>
    </location>
</feature>
<evidence type="ECO:0000313" key="3">
    <source>
        <dbReference type="Proteomes" id="UP000004725"/>
    </source>
</evidence>
<feature type="transmembrane region" description="Helical" evidence="1">
    <location>
        <begin position="226"/>
        <end position="243"/>
    </location>
</feature>
<feature type="transmembrane region" description="Helical" evidence="1">
    <location>
        <begin position="196"/>
        <end position="214"/>
    </location>
</feature>
<keyword evidence="1" id="KW-0812">Transmembrane</keyword>
<feature type="transmembrane region" description="Helical" evidence="1">
    <location>
        <begin position="34"/>
        <end position="51"/>
    </location>
</feature>
<dbReference type="RefSeq" id="WP_006830070.1">
    <property type="nucleotide sequence ID" value="NZ_AJYB01000028.1"/>
</dbReference>
<keyword evidence="1" id="KW-0472">Membrane</keyword>
<feature type="transmembrane region" description="Helical" evidence="1">
    <location>
        <begin position="71"/>
        <end position="90"/>
    </location>
</feature>